<dbReference type="RefSeq" id="WP_086889349.1">
    <property type="nucleotide sequence ID" value="NZ_CP019893.1"/>
</dbReference>
<proteinExistence type="inferred from homology"/>
<dbReference type="OrthoDB" id="14880at2157"/>
<evidence type="ECO:0000256" key="1">
    <source>
        <dbReference type="ARBA" id="ARBA00008791"/>
    </source>
</evidence>
<dbReference type="InterPro" id="IPR014729">
    <property type="entry name" value="Rossmann-like_a/b/a_fold"/>
</dbReference>
<accession>A0A2Z2HXM1</accession>
<dbReference type="Proteomes" id="UP000250088">
    <property type="component" value="Chromosome"/>
</dbReference>
<dbReference type="InterPro" id="IPR006016">
    <property type="entry name" value="UspA"/>
</dbReference>
<evidence type="ECO:0000313" key="3">
    <source>
        <dbReference type="EMBL" id="ARS90985.1"/>
    </source>
</evidence>
<dbReference type="AlphaFoldDB" id="A0A2Z2HXM1"/>
<dbReference type="Gene3D" id="3.40.50.620">
    <property type="entry name" value="HUPs"/>
    <property type="match status" value="1"/>
</dbReference>
<keyword evidence="4" id="KW-1185">Reference proteome</keyword>
<dbReference type="SUPFAM" id="SSF52402">
    <property type="entry name" value="Adenine nucleotide alpha hydrolases-like"/>
    <property type="match status" value="1"/>
</dbReference>
<sequence>MKSLVAVDGSEESERALAYATDVADAMDGSITVVHAVDPSVYDLGGMEPIASLADADERLVLENLEDAESRAMTVLEEAVDLAEELGSDVEADLLYGDPKREIPNYAAEEGFDAIYVGHRGRSERVEVLVGSVAKTLVERADVPVTVVR</sequence>
<organism evidence="3 4">
    <name type="scientific">Natrarchaeobaculum aegyptiacum</name>
    <dbReference type="NCBI Taxonomy" id="745377"/>
    <lineage>
        <taxon>Archaea</taxon>
        <taxon>Methanobacteriati</taxon>
        <taxon>Methanobacteriota</taxon>
        <taxon>Stenosarchaea group</taxon>
        <taxon>Halobacteria</taxon>
        <taxon>Halobacteriales</taxon>
        <taxon>Natrialbaceae</taxon>
        <taxon>Natrarchaeobaculum</taxon>
    </lineage>
</organism>
<dbReference type="GeneID" id="32895492"/>
<dbReference type="InterPro" id="IPR006015">
    <property type="entry name" value="Universal_stress_UspA"/>
</dbReference>
<dbReference type="CDD" id="cd00293">
    <property type="entry name" value="USP-like"/>
    <property type="match status" value="1"/>
</dbReference>
<evidence type="ECO:0000313" key="4">
    <source>
        <dbReference type="Proteomes" id="UP000250088"/>
    </source>
</evidence>
<dbReference type="KEGG" id="naj:B1756_15425"/>
<name>A0A2Z2HXM1_9EURY</name>
<dbReference type="Pfam" id="PF00582">
    <property type="entry name" value="Usp"/>
    <property type="match status" value="1"/>
</dbReference>
<dbReference type="EMBL" id="CP019893">
    <property type="protein sequence ID" value="ARS90985.1"/>
    <property type="molecule type" value="Genomic_DNA"/>
</dbReference>
<protein>
    <submittedName>
        <fullName evidence="3">Universal stress protein UspA</fullName>
    </submittedName>
</protein>
<gene>
    <name evidence="3" type="ORF">B1756_15425</name>
</gene>
<dbReference type="PRINTS" id="PR01438">
    <property type="entry name" value="UNVRSLSTRESS"/>
</dbReference>
<comment type="similarity">
    <text evidence="1">Belongs to the universal stress protein A family.</text>
</comment>
<evidence type="ECO:0000259" key="2">
    <source>
        <dbReference type="Pfam" id="PF00582"/>
    </source>
</evidence>
<feature type="domain" description="UspA" evidence="2">
    <location>
        <begin position="4"/>
        <end position="149"/>
    </location>
</feature>
<reference evidence="4" key="1">
    <citation type="submission" date="2017-02" db="EMBL/GenBank/DDBJ databases">
        <title>Natronthermophilus aegyptiacus gen. nov.,sp. nov., an aerobic, extremely halophilic alkalithermophilic archaeon isolated from the athalassohaline Wadi An Natrun, Egypt.</title>
        <authorList>
            <person name="Zhao B."/>
        </authorList>
    </citation>
    <scope>NUCLEOTIDE SEQUENCE [LARGE SCALE GENOMIC DNA]</scope>
    <source>
        <strain evidence="4">JW/NM-HA 15</strain>
    </source>
</reference>
<dbReference type="PANTHER" id="PTHR46268">
    <property type="entry name" value="STRESS RESPONSE PROTEIN NHAX"/>
    <property type="match status" value="1"/>
</dbReference>
<dbReference type="PANTHER" id="PTHR46268:SF6">
    <property type="entry name" value="UNIVERSAL STRESS PROTEIN UP12"/>
    <property type="match status" value="1"/>
</dbReference>